<dbReference type="Gene3D" id="1.10.1790.10">
    <property type="entry name" value="PRD domain"/>
    <property type="match status" value="1"/>
</dbReference>
<feature type="domain" description="PRD" evidence="7">
    <location>
        <begin position="316"/>
        <end position="423"/>
    </location>
</feature>
<dbReference type="PROSITE" id="PS51099">
    <property type="entry name" value="PTS_EIIB_TYPE_2"/>
    <property type="match status" value="1"/>
</dbReference>
<dbReference type="EMBL" id="DXAK01000035">
    <property type="protein sequence ID" value="HJA06881.1"/>
    <property type="molecule type" value="Genomic_DNA"/>
</dbReference>
<dbReference type="PROSITE" id="PS51372">
    <property type="entry name" value="PRD_2"/>
    <property type="match status" value="2"/>
</dbReference>
<comment type="caution">
    <text evidence="8">The sequence shown here is derived from an EMBL/GenBank/DDBJ whole genome shotgun (WGS) entry which is preliminary data.</text>
</comment>
<reference evidence="8" key="1">
    <citation type="journal article" date="2021" name="PeerJ">
        <title>Extensive microbial diversity within the chicken gut microbiome revealed by metagenomics and culture.</title>
        <authorList>
            <person name="Gilroy R."/>
            <person name="Ravi A."/>
            <person name="Getino M."/>
            <person name="Pursley I."/>
            <person name="Horton D.L."/>
            <person name="Alikhan N.F."/>
            <person name="Baker D."/>
            <person name="Gharbi K."/>
            <person name="Hall N."/>
            <person name="Watson M."/>
            <person name="Adriaenssens E.M."/>
            <person name="Foster-Nyarko E."/>
            <person name="Jarju S."/>
            <person name="Secka A."/>
            <person name="Antonio M."/>
            <person name="Oren A."/>
            <person name="Chaudhuri R.R."/>
            <person name="La Ragione R."/>
            <person name="Hildebrand F."/>
            <person name="Pallen M.J."/>
        </authorList>
    </citation>
    <scope>NUCLEOTIDE SEQUENCE</scope>
    <source>
        <strain evidence="8">ChiSjej2B20-11307</strain>
    </source>
</reference>
<sequence length="722" mass="83354">MIAITKRCLLLLQMLCRNPDPVPVRNLAEQLGVSERTVRYDLSLLEDWLKERDVRLKRVPQKGVCFDTKNREKAWEILQEQDEYVTENRFLNSGERVGMMIIDVLEGESDYSFDEGPRRFGVSRATFVRDMEKVSEWFDGHNVQLLRKQRRGVRIDADEIVCRRLIIDFIQENSSQPMLMKYFILYKDEESETVSRPSTFTYINRIFGTVNLNQLIAEVDVYLKKWHITISDEKYIWMIYYLVVMITRIKDGHVVTRLPKQYDSLTNNTQKNELKQKIQKDLSQYLTEEEAENEASYLVAYMYMSAKKGKETDLDSGSETAIKASAYLQEEIRSKLGLDLSGDSELLDALKTHLQAAIIRAQLGIPAHNAMLEEIQIKFPDIYAICKEIAEDIGDRYGVLLSEEEIGFVTMYIVLSIQKNSGRLDESENVRAALICGYGVGTVAFLTSSLKRQFPMIAIVDQLSIFDIQSYDFSQIDLVFTTIDIPLVLPKPVIKVNPILRRMDIRRIDSFLRTKRADPDKTAQEFRINELMYVIGRHCDVKNKEELIEELKRHIEPNGVSLMRLTEFPSFYDILPKKYIQAHIDAADWESAVQKAAKPLIKDGCITEKYVREIIELKNRYQQYAVISNGICMPHAEPDAKYKLACSLATLKEPLELMIDGKPVLIYVVMVLALSDTVTQAKALDEVFILLDEFPEFPMELQKAGNVAEISRILRHYYNKLN</sequence>
<name>A0A9D2HAZ1_9FIRM</name>
<dbReference type="Pfam" id="PF08279">
    <property type="entry name" value="HTH_11"/>
    <property type="match status" value="1"/>
</dbReference>
<dbReference type="InterPro" id="IPR016152">
    <property type="entry name" value="PTrfase/Anion_transptr"/>
</dbReference>
<dbReference type="Pfam" id="PF00359">
    <property type="entry name" value="PTS_EIIA_2"/>
    <property type="match status" value="1"/>
</dbReference>
<dbReference type="GO" id="GO:0008982">
    <property type="term" value="F:protein-N(PI)-phosphohistidine-sugar phosphotransferase activity"/>
    <property type="evidence" value="ECO:0007669"/>
    <property type="project" value="InterPro"/>
</dbReference>
<protein>
    <submittedName>
        <fullName evidence="8">BglG family transcription antiterminator</fullName>
    </submittedName>
</protein>
<dbReference type="Pfam" id="PF00874">
    <property type="entry name" value="PRD"/>
    <property type="match status" value="1"/>
</dbReference>
<dbReference type="InterPro" id="IPR013196">
    <property type="entry name" value="HTH_11"/>
</dbReference>
<evidence type="ECO:0000259" key="6">
    <source>
        <dbReference type="PROSITE" id="PS51099"/>
    </source>
</evidence>
<dbReference type="SUPFAM" id="SSF63520">
    <property type="entry name" value="PTS-regulatory domain, PRD"/>
    <property type="match status" value="1"/>
</dbReference>
<dbReference type="InterPro" id="IPR050661">
    <property type="entry name" value="BglG_antiterminators"/>
</dbReference>
<dbReference type="InterPro" id="IPR011608">
    <property type="entry name" value="PRD"/>
</dbReference>
<dbReference type="SUPFAM" id="SSF52794">
    <property type="entry name" value="PTS system IIB component-like"/>
    <property type="match status" value="1"/>
</dbReference>
<evidence type="ECO:0000259" key="7">
    <source>
        <dbReference type="PROSITE" id="PS51372"/>
    </source>
</evidence>
<dbReference type="InterPro" id="IPR036388">
    <property type="entry name" value="WH-like_DNA-bd_sf"/>
</dbReference>
<proteinExistence type="predicted"/>
<keyword evidence="4" id="KW-0804">Transcription</keyword>
<keyword evidence="3" id="KW-0805">Transcription regulation</keyword>
<evidence type="ECO:0000256" key="4">
    <source>
        <dbReference type="ARBA" id="ARBA00023163"/>
    </source>
</evidence>
<feature type="domain" description="PRD" evidence="7">
    <location>
        <begin position="206"/>
        <end position="312"/>
    </location>
</feature>
<dbReference type="Proteomes" id="UP000824223">
    <property type="component" value="Unassembled WGS sequence"/>
</dbReference>
<organism evidence="8 9">
    <name type="scientific">Candidatus Mediterraneibacter pullicola</name>
    <dbReference type="NCBI Taxonomy" id="2838682"/>
    <lineage>
        <taxon>Bacteria</taxon>
        <taxon>Bacillati</taxon>
        <taxon>Bacillota</taxon>
        <taxon>Clostridia</taxon>
        <taxon>Lachnospirales</taxon>
        <taxon>Lachnospiraceae</taxon>
        <taxon>Mediterraneibacter</taxon>
    </lineage>
</organism>
<dbReference type="PANTHER" id="PTHR30185">
    <property type="entry name" value="CRYPTIC BETA-GLUCOSIDE BGL OPERON ANTITERMINATOR"/>
    <property type="match status" value="1"/>
</dbReference>
<evidence type="ECO:0000259" key="5">
    <source>
        <dbReference type="PROSITE" id="PS51094"/>
    </source>
</evidence>
<dbReference type="AlphaFoldDB" id="A0A9D2HAZ1"/>
<dbReference type="PANTHER" id="PTHR30185:SF18">
    <property type="entry name" value="TRANSCRIPTIONAL REGULATOR MTLR"/>
    <property type="match status" value="1"/>
</dbReference>
<dbReference type="InterPro" id="IPR002178">
    <property type="entry name" value="PTS_EIIA_type-2_dom"/>
</dbReference>
<dbReference type="SUPFAM" id="SSF55804">
    <property type="entry name" value="Phoshotransferase/anion transport protein"/>
    <property type="match status" value="1"/>
</dbReference>
<feature type="domain" description="PTS EIIB type-2" evidence="6">
    <location>
        <begin position="430"/>
        <end position="520"/>
    </location>
</feature>
<dbReference type="InterPro" id="IPR036390">
    <property type="entry name" value="WH_DNA-bd_sf"/>
</dbReference>
<reference evidence="8" key="2">
    <citation type="submission" date="2021-04" db="EMBL/GenBank/DDBJ databases">
        <authorList>
            <person name="Gilroy R."/>
        </authorList>
    </citation>
    <scope>NUCLEOTIDE SEQUENCE</scope>
    <source>
        <strain evidence="8">ChiSjej2B20-11307</strain>
    </source>
</reference>
<dbReference type="PROSITE" id="PS51094">
    <property type="entry name" value="PTS_EIIA_TYPE_2"/>
    <property type="match status" value="1"/>
</dbReference>
<keyword evidence="2" id="KW-0677">Repeat</keyword>
<evidence type="ECO:0000313" key="8">
    <source>
        <dbReference type="EMBL" id="HJA06881.1"/>
    </source>
</evidence>
<dbReference type="InterPro" id="IPR036095">
    <property type="entry name" value="PTS_EIIB-like_sf"/>
</dbReference>
<evidence type="ECO:0000256" key="2">
    <source>
        <dbReference type="ARBA" id="ARBA00022737"/>
    </source>
</evidence>
<dbReference type="CDD" id="cd05568">
    <property type="entry name" value="PTS_IIB_bgl_like"/>
    <property type="match status" value="1"/>
</dbReference>
<evidence type="ECO:0000256" key="1">
    <source>
        <dbReference type="ARBA" id="ARBA00022679"/>
    </source>
</evidence>
<evidence type="ECO:0000313" key="9">
    <source>
        <dbReference type="Proteomes" id="UP000824223"/>
    </source>
</evidence>
<dbReference type="Gene3D" id="1.10.10.10">
    <property type="entry name" value="Winged helix-like DNA-binding domain superfamily/Winged helix DNA-binding domain"/>
    <property type="match status" value="1"/>
</dbReference>
<keyword evidence="1" id="KW-0808">Transferase</keyword>
<dbReference type="SUPFAM" id="SSF46785">
    <property type="entry name" value="Winged helix' DNA-binding domain"/>
    <property type="match status" value="1"/>
</dbReference>
<evidence type="ECO:0000256" key="3">
    <source>
        <dbReference type="ARBA" id="ARBA00023015"/>
    </source>
</evidence>
<dbReference type="GO" id="GO:0006355">
    <property type="term" value="P:regulation of DNA-templated transcription"/>
    <property type="evidence" value="ECO:0007669"/>
    <property type="project" value="InterPro"/>
</dbReference>
<dbReference type="GO" id="GO:0009401">
    <property type="term" value="P:phosphoenolpyruvate-dependent sugar phosphotransferase system"/>
    <property type="evidence" value="ECO:0007669"/>
    <property type="project" value="InterPro"/>
</dbReference>
<accession>A0A9D2HAZ1</accession>
<dbReference type="Gene3D" id="3.40.930.10">
    <property type="entry name" value="Mannitol-specific EII, Chain A"/>
    <property type="match status" value="1"/>
</dbReference>
<dbReference type="InterPro" id="IPR036634">
    <property type="entry name" value="PRD_sf"/>
</dbReference>
<gene>
    <name evidence="8" type="ORF">H9798_07060</name>
</gene>
<dbReference type="InterPro" id="IPR013011">
    <property type="entry name" value="PTS_EIIB_2"/>
</dbReference>
<feature type="domain" description="PTS EIIA type-2" evidence="5">
    <location>
        <begin position="573"/>
        <end position="717"/>
    </location>
</feature>
<dbReference type="Gene3D" id="3.40.50.2300">
    <property type="match status" value="1"/>
</dbReference>